<comment type="caution">
    <text evidence="2">Lacks conserved residue(s) required for the propagation of feature annotation.</text>
</comment>
<keyword evidence="2" id="KW-0234">DNA repair</keyword>
<dbReference type="AlphaFoldDB" id="A0A2J9PM73"/>
<dbReference type="NCBIfam" id="TIGR00621">
    <property type="entry name" value="ssb"/>
    <property type="match status" value="1"/>
</dbReference>
<evidence type="ECO:0000256" key="4">
    <source>
        <dbReference type="SAM" id="MobiDB-lite"/>
    </source>
</evidence>
<dbReference type="SUPFAM" id="SSF50249">
    <property type="entry name" value="Nucleic acid-binding proteins"/>
    <property type="match status" value="1"/>
</dbReference>
<dbReference type="CDD" id="cd04496">
    <property type="entry name" value="SSB_OBF"/>
    <property type="match status" value="1"/>
</dbReference>
<dbReference type="Proteomes" id="UP000192813">
    <property type="component" value="Unassembled WGS sequence"/>
</dbReference>
<dbReference type="InterPro" id="IPR000424">
    <property type="entry name" value="Primosome_PriB/ssb"/>
</dbReference>
<dbReference type="GO" id="GO:0006310">
    <property type="term" value="P:DNA recombination"/>
    <property type="evidence" value="ECO:0007669"/>
    <property type="project" value="UniProtKB-UniRule"/>
</dbReference>
<organism evidence="5 6">
    <name type="scientific">Aerococcus viridans</name>
    <dbReference type="NCBI Taxonomy" id="1377"/>
    <lineage>
        <taxon>Bacteria</taxon>
        <taxon>Bacillati</taxon>
        <taxon>Bacillota</taxon>
        <taxon>Bacilli</taxon>
        <taxon>Lactobacillales</taxon>
        <taxon>Aerococcaceae</taxon>
        <taxon>Aerococcus</taxon>
    </lineage>
</organism>
<dbReference type="InterPro" id="IPR011344">
    <property type="entry name" value="ssDNA-bd"/>
</dbReference>
<keyword evidence="2" id="KW-0235">DNA replication</keyword>
<dbReference type="Gene3D" id="2.40.50.140">
    <property type="entry name" value="Nucleic acid-binding proteins"/>
    <property type="match status" value="1"/>
</dbReference>
<gene>
    <name evidence="5" type="ORF">A6J77_004030</name>
</gene>
<evidence type="ECO:0000256" key="3">
    <source>
        <dbReference type="PIRNR" id="PIRNR002070"/>
    </source>
</evidence>
<protein>
    <recommendedName>
        <fullName evidence="2 3">Single-stranded DNA-binding protein</fullName>
        <shortName evidence="2">SSB</shortName>
    </recommendedName>
</protein>
<comment type="caution">
    <text evidence="5">The sequence shown here is derived from an EMBL/GenBank/DDBJ whole genome shotgun (WGS) entry which is preliminary data.</text>
</comment>
<dbReference type="PIRSF" id="PIRSF002070">
    <property type="entry name" value="SSB"/>
    <property type="match status" value="1"/>
</dbReference>
<dbReference type="GO" id="GO:0006260">
    <property type="term" value="P:DNA replication"/>
    <property type="evidence" value="ECO:0007669"/>
    <property type="project" value="UniProtKB-UniRule"/>
</dbReference>
<feature type="region of interest" description="Disordered" evidence="4">
    <location>
        <begin position="107"/>
        <end position="183"/>
    </location>
</feature>
<feature type="compositionally biased region" description="Low complexity" evidence="4">
    <location>
        <begin position="117"/>
        <end position="169"/>
    </location>
</feature>
<feature type="short sequence motif" description="Important for interaction with partner proteins" evidence="2">
    <location>
        <begin position="178"/>
        <end position="183"/>
    </location>
</feature>
<keyword evidence="2" id="KW-0227">DNA damage</keyword>
<comment type="subunit">
    <text evidence="2">Homotetramer.</text>
</comment>
<dbReference type="PROSITE" id="PS50935">
    <property type="entry name" value="SSB"/>
    <property type="match status" value="1"/>
</dbReference>
<dbReference type="EMBL" id="NBTM02000001">
    <property type="protein sequence ID" value="PNL91443.1"/>
    <property type="molecule type" value="Genomic_DNA"/>
</dbReference>
<evidence type="ECO:0000256" key="1">
    <source>
        <dbReference type="ARBA" id="ARBA00023125"/>
    </source>
</evidence>
<dbReference type="GO" id="GO:0006281">
    <property type="term" value="P:DNA repair"/>
    <property type="evidence" value="ECO:0007669"/>
    <property type="project" value="UniProtKB-UniRule"/>
</dbReference>
<evidence type="ECO:0000256" key="2">
    <source>
        <dbReference type="HAMAP-Rule" id="MF_00984"/>
    </source>
</evidence>
<dbReference type="Pfam" id="PF00436">
    <property type="entry name" value="SSB"/>
    <property type="match status" value="1"/>
</dbReference>
<dbReference type="InterPro" id="IPR012340">
    <property type="entry name" value="NA-bd_OB-fold"/>
</dbReference>
<dbReference type="PANTHER" id="PTHR10302">
    <property type="entry name" value="SINGLE-STRANDED DNA-BINDING PROTEIN"/>
    <property type="match status" value="1"/>
</dbReference>
<keyword evidence="1 2" id="KW-0238">DNA-binding</keyword>
<evidence type="ECO:0000313" key="6">
    <source>
        <dbReference type="Proteomes" id="UP000192813"/>
    </source>
</evidence>
<name>A0A2J9PM73_9LACT</name>
<dbReference type="GO" id="GO:0009295">
    <property type="term" value="C:nucleoid"/>
    <property type="evidence" value="ECO:0007669"/>
    <property type="project" value="TreeGrafter"/>
</dbReference>
<reference evidence="6" key="1">
    <citation type="submission" date="2017-12" db="EMBL/GenBank/DDBJ databases">
        <title>FDA dAtabase for Regulatory Grade micrObial Sequences (FDA-ARGOS): Supporting development and validation of Infectious Disease Dx tests.</title>
        <authorList>
            <person name="Hoffmann M."/>
            <person name="Allard M."/>
            <person name="Evans P."/>
            <person name="Brown E."/>
            <person name="Tallon L."/>
            <person name="Sadzewicz L."/>
            <person name="Sengamalay N."/>
            <person name="Ott S."/>
            <person name="Godinez A."/>
            <person name="Nagaraj S."/>
            <person name="Vavikolanu K."/>
            <person name="Aluvathingal J."/>
            <person name="Nadendla S."/>
            <person name="Sichtig H."/>
        </authorList>
    </citation>
    <scope>NUCLEOTIDE SEQUENCE [LARGE SCALE GENOMIC DNA]</scope>
    <source>
        <strain evidence="6">FDAARGOS_249</strain>
    </source>
</reference>
<dbReference type="PANTHER" id="PTHR10302:SF27">
    <property type="entry name" value="SINGLE-STRANDED DNA-BINDING PROTEIN"/>
    <property type="match status" value="1"/>
</dbReference>
<evidence type="ECO:0000313" key="5">
    <source>
        <dbReference type="EMBL" id="PNL91443.1"/>
    </source>
</evidence>
<proteinExistence type="inferred from homology"/>
<dbReference type="HAMAP" id="MF_00984">
    <property type="entry name" value="SSB"/>
    <property type="match status" value="1"/>
</dbReference>
<comment type="function">
    <text evidence="2">Plays an important role in DNA replication, recombination and repair. Binds to ssDNA and to an array of partner proteins to recruit them to their sites of action during DNA metabolism.</text>
</comment>
<accession>A0A2J9PM73</accession>
<dbReference type="RefSeq" id="WP_083068416.1">
    <property type="nucleotide sequence ID" value="NZ_JALXKY010000013.1"/>
</dbReference>
<sequence>MINNVVLVGRLTRDVDVRYTQSGVAVGSFSVAVERNFKNAQGERETDFINCVIWRKVAENFARFTRKGSLVGVEGSIQTRNYENNQGQRVYVTEILVDNFSLLESKSVTESRPASDNNNNSGFGGFNNNNANNNSYNNQNADPFGGNSFNQDSSSFNNGNDNPFPSSNDGSGSINVTDDDLPF</sequence>
<dbReference type="GO" id="GO:0003697">
    <property type="term" value="F:single-stranded DNA binding"/>
    <property type="evidence" value="ECO:0007669"/>
    <property type="project" value="UniProtKB-UniRule"/>
</dbReference>
<keyword evidence="2" id="KW-0233">DNA recombination</keyword>
<feature type="compositionally biased region" description="Polar residues" evidence="4">
    <location>
        <begin position="107"/>
        <end position="116"/>
    </location>
</feature>